<dbReference type="PATRIC" id="fig|301375.7.peg.2190"/>
<dbReference type="Pfam" id="PF08937">
    <property type="entry name" value="ThsB_TIR"/>
    <property type="match status" value="1"/>
</dbReference>
<evidence type="ECO:0000313" key="4">
    <source>
        <dbReference type="Proteomes" id="UP000057043"/>
    </source>
</evidence>
<dbReference type="InterPro" id="IPR036490">
    <property type="entry name" value="ThsB_TIR-like_sf"/>
</dbReference>
<gene>
    <name evidence="3" type="ORF">XD72_2380</name>
</gene>
<dbReference type="SUPFAM" id="SSF52206">
    <property type="entry name" value="Hypothetical protein MTH538"/>
    <property type="match status" value="1"/>
</dbReference>
<dbReference type="Proteomes" id="UP000057043">
    <property type="component" value="Unassembled WGS sequence"/>
</dbReference>
<evidence type="ECO:0000259" key="2">
    <source>
        <dbReference type="Pfam" id="PF08937"/>
    </source>
</evidence>
<protein>
    <recommendedName>
        <fullName evidence="2">Thoeris protein ThsB TIR-like domain-containing protein</fullName>
    </recommendedName>
</protein>
<name>A0A101FRS5_9EURY</name>
<evidence type="ECO:0000313" key="3">
    <source>
        <dbReference type="EMBL" id="KUK43245.1"/>
    </source>
</evidence>
<dbReference type="Gene3D" id="3.40.50.11200">
    <property type="match status" value="1"/>
</dbReference>
<reference evidence="3 4" key="1">
    <citation type="journal article" date="2015" name="MBio">
        <title>Genome-Resolved Metagenomic Analysis Reveals Roles for Candidate Phyla and Other Microbial Community Members in Biogeochemical Transformations in Oil Reservoirs.</title>
        <authorList>
            <person name="Hu P."/>
            <person name="Tom L."/>
            <person name="Singh A."/>
            <person name="Thomas B.C."/>
            <person name="Baker B.J."/>
            <person name="Piceno Y.M."/>
            <person name="Andersen G.L."/>
            <person name="Banfield J.F."/>
        </authorList>
    </citation>
    <scope>NUCLEOTIDE SEQUENCE [LARGE SCALE GENOMIC DNA]</scope>
    <source>
        <strain evidence="3">57_489</strain>
    </source>
</reference>
<accession>A0A101FRS5</accession>
<comment type="caution">
    <text evidence="3">The sequence shown here is derived from an EMBL/GenBank/DDBJ whole genome shotgun (WGS) entry which is preliminary data.</text>
</comment>
<feature type="domain" description="Thoeris protein ThsB TIR-like" evidence="2">
    <location>
        <begin position="48"/>
        <end position="136"/>
    </location>
</feature>
<organism evidence="3 4">
    <name type="scientific">Methanothrix harundinacea</name>
    <dbReference type="NCBI Taxonomy" id="301375"/>
    <lineage>
        <taxon>Archaea</taxon>
        <taxon>Methanobacteriati</taxon>
        <taxon>Methanobacteriota</taxon>
        <taxon>Stenosarchaea group</taxon>
        <taxon>Methanomicrobia</taxon>
        <taxon>Methanotrichales</taxon>
        <taxon>Methanotrichaceae</taxon>
        <taxon>Methanothrix</taxon>
    </lineage>
</organism>
<dbReference type="EMBL" id="LGFT01000100">
    <property type="protein sequence ID" value="KUK43245.1"/>
    <property type="molecule type" value="Genomic_DNA"/>
</dbReference>
<dbReference type="AlphaFoldDB" id="A0A101FRS5"/>
<proteinExistence type="predicted"/>
<evidence type="ECO:0000256" key="1">
    <source>
        <dbReference type="SAM" id="MobiDB-lite"/>
    </source>
</evidence>
<dbReference type="InterPro" id="IPR015032">
    <property type="entry name" value="ThsB__TIR-like_domain"/>
</dbReference>
<sequence>MIETADTEIPSSEPKASEMERLEDMAREEIRKDQTLVPRRRVFLIFRVGDFDQVRDFCAMAKEIEPHLDFIDFALKVHFKNENAAYVRHCIRKRMEASSMVVVFVGKTTQDCEWVNWEIREGLKMKKNMIAVKLSDEPSLRVPKVLREHRIKPLPCSRDEIRRVIRENAEKLMRF</sequence>
<feature type="region of interest" description="Disordered" evidence="1">
    <location>
        <begin position="1"/>
        <end position="21"/>
    </location>
</feature>